<evidence type="ECO:0000256" key="4">
    <source>
        <dbReference type="ARBA" id="ARBA00022664"/>
    </source>
</evidence>
<keyword evidence="8" id="KW-0547">Nucleotide-binding</keyword>
<comment type="catalytic activity">
    <reaction evidence="20">
        <text>GTP + H2O = GDP + phosphate + H(+)</text>
        <dbReference type="Rhea" id="RHEA:19669"/>
        <dbReference type="ChEBI" id="CHEBI:15377"/>
        <dbReference type="ChEBI" id="CHEBI:15378"/>
        <dbReference type="ChEBI" id="CHEBI:37565"/>
        <dbReference type="ChEBI" id="CHEBI:43474"/>
        <dbReference type="ChEBI" id="CHEBI:58189"/>
    </reaction>
</comment>
<keyword evidence="6" id="KW-0949">S-adenosyl-L-methionine</keyword>
<dbReference type="InterPro" id="IPR014023">
    <property type="entry name" value="Mononeg_RNA_pol_cat"/>
</dbReference>
<dbReference type="GeneID" id="80543851"/>
<dbReference type="GO" id="GO:0003968">
    <property type="term" value="F:RNA-directed RNA polymerase activity"/>
    <property type="evidence" value="ECO:0007669"/>
    <property type="project" value="UniProtKB-KW"/>
</dbReference>
<dbReference type="EMBL" id="MW423801">
    <property type="protein sequence ID" value="QUD20353.1"/>
    <property type="molecule type" value="Genomic_RNA"/>
</dbReference>
<evidence type="ECO:0000256" key="1">
    <source>
        <dbReference type="ARBA" id="ARBA00004328"/>
    </source>
</evidence>
<evidence type="ECO:0000256" key="7">
    <source>
        <dbReference type="ARBA" id="ARBA00022695"/>
    </source>
</evidence>
<keyword evidence="13" id="KW-0511">Multifunctional enzyme</keyword>
<evidence type="ECO:0000256" key="3">
    <source>
        <dbReference type="ARBA" id="ARBA00022484"/>
    </source>
</evidence>
<dbReference type="KEGG" id="vg:80543851"/>
<dbReference type="Pfam" id="PF14318">
    <property type="entry name" value="Mononeg_mRNAcap"/>
    <property type="match status" value="1"/>
</dbReference>
<dbReference type="EC" id="2.7.7.48" evidence="2"/>
<organism evidence="22 23">
    <name type="scientific">Armillaria mellea negative-stranded RNA virus 1</name>
    <dbReference type="NCBI Taxonomy" id="2827439"/>
    <lineage>
        <taxon>Viruses</taxon>
        <taxon>Riboviria</taxon>
        <taxon>Orthornavirae</taxon>
        <taxon>Negarnaviricota</taxon>
        <taxon>Haploviricotina</taxon>
        <taxon>Monjiviricetes</taxon>
        <taxon>Mononegavirales</taxon>
        <taxon>Mymonaviridae</taxon>
        <taxon>Lentimonavirus</taxon>
        <taxon>Lentimonavirus armillariae</taxon>
    </lineage>
</organism>
<evidence type="ECO:0000256" key="17">
    <source>
        <dbReference type="ARBA" id="ARBA00031012"/>
    </source>
</evidence>
<comment type="subcellular location">
    <subcellularLocation>
        <location evidence="1">Virion</location>
    </subcellularLocation>
</comment>
<keyword evidence="7" id="KW-0548">Nucleotidyltransferase</keyword>
<accession>A0AAX1MD72</accession>
<evidence type="ECO:0000256" key="12">
    <source>
        <dbReference type="ARBA" id="ARBA00023042"/>
    </source>
</evidence>
<evidence type="ECO:0000256" key="18">
    <source>
        <dbReference type="ARBA" id="ARBA00047332"/>
    </source>
</evidence>
<keyword evidence="9" id="KW-0067">ATP-binding</keyword>
<keyword evidence="5" id="KW-0808">Transferase</keyword>
<comment type="catalytic activity">
    <reaction evidence="14">
        <text>a 5'-end triphospho-adenylyl-adenylyl-cytidylyl-adenosine in mRNA + GDP + H(+) = a 5'-end (5'-triphosphoguanosine)-adenylyl-adenylyl-cytidylyl-adenosine in mRNA + diphosphate</text>
        <dbReference type="Rhea" id="RHEA:65436"/>
        <dbReference type="Rhea" id="RHEA-COMP:16797"/>
        <dbReference type="Rhea" id="RHEA-COMP:16799"/>
        <dbReference type="ChEBI" id="CHEBI:15378"/>
        <dbReference type="ChEBI" id="CHEBI:33019"/>
        <dbReference type="ChEBI" id="CHEBI:58189"/>
        <dbReference type="ChEBI" id="CHEBI:156484"/>
        <dbReference type="ChEBI" id="CHEBI:156503"/>
        <dbReference type="EC" id="2.7.7.88"/>
    </reaction>
</comment>
<dbReference type="RefSeq" id="YP_010805004.1">
    <property type="nucleotide sequence ID" value="NC_077100.1"/>
</dbReference>
<evidence type="ECO:0000256" key="19">
    <source>
        <dbReference type="ARBA" id="ARBA00047370"/>
    </source>
</evidence>
<evidence type="ECO:0000256" key="6">
    <source>
        <dbReference type="ARBA" id="ARBA00022691"/>
    </source>
</evidence>
<evidence type="ECO:0000256" key="13">
    <source>
        <dbReference type="ARBA" id="ARBA00023268"/>
    </source>
</evidence>
<dbReference type="PROSITE" id="PS50526">
    <property type="entry name" value="RDRP_SSRNA_NEG_NONSEG"/>
    <property type="match status" value="1"/>
</dbReference>
<comment type="catalytic activity">
    <reaction evidence="15">
        <text>a 5'-end (5'-triphosphoguanosine)-(2'-O-methyladenylyl)-adenylyl-cytidylyl-adenosine in mRNA + S-adenosyl-L-methionine = a 5'-end (N(7)-methyl 5'-triphosphoguanosine)-(2'-O-methyladenylyl)-adenylyl-cytidylyl-adenosine in mRNA + S-adenosyl-L-homocysteine</text>
        <dbReference type="Rhea" id="RHEA:65440"/>
        <dbReference type="Rhea" id="RHEA-COMP:16798"/>
        <dbReference type="Rhea" id="RHEA-COMP:16801"/>
        <dbReference type="ChEBI" id="CHEBI:57856"/>
        <dbReference type="ChEBI" id="CHEBI:59789"/>
        <dbReference type="ChEBI" id="CHEBI:156482"/>
        <dbReference type="ChEBI" id="CHEBI:156483"/>
    </reaction>
</comment>
<comment type="catalytic activity">
    <reaction evidence="19">
        <text>a 5'-end (5'-triphosphoguanosine)-adenylyl-adenylyl-cytidylyl-adenosine in mRNA + 2 S-adenosyl-L-methionine = a 5'-end (N(7)-methyl 5'-triphosphoguanosine)-(2'-O-methyladenylyl)-adenylyl-cytidylyl-adenosine in mRNA + 2 S-adenosyl-L-homocysteine + H(+)</text>
        <dbReference type="Rhea" id="RHEA:65376"/>
        <dbReference type="Rhea" id="RHEA-COMP:16797"/>
        <dbReference type="Rhea" id="RHEA-COMP:16798"/>
        <dbReference type="ChEBI" id="CHEBI:15378"/>
        <dbReference type="ChEBI" id="CHEBI:57856"/>
        <dbReference type="ChEBI" id="CHEBI:59789"/>
        <dbReference type="ChEBI" id="CHEBI:156483"/>
        <dbReference type="ChEBI" id="CHEBI:156484"/>
        <dbReference type="EC" id="2.1.1.375"/>
    </reaction>
</comment>
<keyword evidence="12" id="KW-0506">mRNA capping</keyword>
<dbReference type="Proteomes" id="UP001162080">
    <property type="component" value="Segment"/>
</dbReference>
<evidence type="ECO:0000313" key="23">
    <source>
        <dbReference type="Proteomes" id="UP001162080"/>
    </source>
</evidence>
<keyword evidence="10" id="KW-0946">Virion</keyword>
<evidence type="ECO:0000256" key="20">
    <source>
        <dbReference type="ARBA" id="ARBA00048548"/>
    </source>
</evidence>
<evidence type="ECO:0000256" key="2">
    <source>
        <dbReference type="ARBA" id="ARBA00012494"/>
    </source>
</evidence>
<evidence type="ECO:0000256" key="16">
    <source>
        <dbReference type="ARBA" id="ARBA00030436"/>
    </source>
</evidence>
<feature type="domain" description="RdRp catalytic" evidence="21">
    <location>
        <begin position="555"/>
        <end position="733"/>
    </location>
</feature>
<proteinExistence type="predicted"/>
<evidence type="ECO:0000256" key="15">
    <source>
        <dbReference type="ARBA" id="ARBA00024499"/>
    </source>
</evidence>
<evidence type="ECO:0000256" key="5">
    <source>
        <dbReference type="ARBA" id="ARBA00022679"/>
    </source>
</evidence>
<dbReference type="Pfam" id="PF00946">
    <property type="entry name" value="Mononeg_RNA_pol"/>
    <property type="match status" value="1"/>
</dbReference>
<evidence type="ECO:0000259" key="21">
    <source>
        <dbReference type="PROSITE" id="PS50526"/>
    </source>
</evidence>
<evidence type="ECO:0000256" key="11">
    <source>
        <dbReference type="ARBA" id="ARBA00022953"/>
    </source>
</evidence>
<evidence type="ECO:0000256" key="8">
    <source>
        <dbReference type="ARBA" id="ARBA00022741"/>
    </source>
</evidence>
<evidence type="ECO:0000256" key="10">
    <source>
        <dbReference type="ARBA" id="ARBA00022844"/>
    </source>
</evidence>
<reference evidence="22" key="1">
    <citation type="journal article" date="2021" name="Sci. Rep.">
        <title>Armillaria root rot fungi host single-stranded RNA viruses.</title>
        <authorList>
            <person name="Linnakoski R."/>
            <person name="Sutela S."/>
            <person name="Coetzee M.P.A."/>
            <person name="Duong T.A."/>
            <person name="Pavlov I.N."/>
            <person name="Litovka Y.A."/>
            <person name="Hantula J."/>
            <person name="Wingfield B.D."/>
            <person name="Vainio E.J."/>
        </authorList>
    </citation>
    <scope>NUCLEOTIDE SEQUENCE</scope>
    <source>
        <strain evidence="22">CMW3973</strain>
    </source>
</reference>
<dbReference type="GO" id="GO:0004482">
    <property type="term" value="F:mRNA 5'-cap (guanine-N7-)-methyltransferase activity"/>
    <property type="evidence" value="ECO:0007669"/>
    <property type="project" value="InterPro"/>
</dbReference>
<keyword evidence="23" id="KW-1185">Reference proteome</keyword>
<comment type="catalytic activity">
    <reaction evidence="18">
        <text>a 5'-end (5'-triphosphoguanosine)-adenylyl-adenylyl-cytidylyl-adenosine in mRNA + S-adenosyl-L-methionine = a 5'-end (5'-triphosphoguanosine)-(2'-O-methyladenylyl)-adenylyl-cytidylyl-adenosine in mRNA + S-adenosyl-L-homocysteine + H(+)</text>
        <dbReference type="Rhea" id="RHEA:65380"/>
        <dbReference type="Rhea" id="RHEA-COMP:16797"/>
        <dbReference type="Rhea" id="RHEA-COMP:16801"/>
        <dbReference type="ChEBI" id="CHEBI:15378"/>
        <dbReference type="ChEBI" id="CHEBI:57856"/>
        <dbReference type="ChEBI" id="CHEBI:59789"/>
        <dbReference type="ChEBI" id="CHEBI:156482"/>
        <dbReference type="ChEBI" id="CHEBI:156484"/>
    </reaction>
</comment>
<protein>
    <recommendedName>
        <fullName evidence="2">RNA-directed RNA polymerase</fullName>
        <ecNumber evidence="2">2.7.7.48</ecNumber>
    </recommendedName>
    <alternativeName>
        <fullName evidence="17">Replicase</fullName>
    </alternativeName>
    <alternativeName>
        <fullName evidence="16">Transcriptase</fullName>
    </alternativeName>
</protein>
<keyword evidence="3" id="KW-0696">RNA-directed RNA polymerase</keyword>
<keyword evidence="11" id="KW-0693">Viral RNA replication</keyword>
<dbReference type="GO" id="GO:0044423">
    <property type="term" value="C:virion component"/>
    <property type="evidence" value="ECO:0007669"/>
    <property type="project" value="UniProtKB-KW"/>
</dbReference>
<dbReference type="GO" id="GO:0005524">
    <property type="term" value="F:ATP binding"/>
    <property type="evidence" value="ECO:0007669"/>
    <property type="project" value="UniProtKB-KW"/>
</dbReference>
<keyword evidence="4" id="KW-0507">mRNA processing</keyword>
<dbReference type="InterPro" id="IPR026890">
    <property type="entry name" value="Mononeg_mRNAcap"/>
</dbReference>
<evidence type="ECO:0000256" key="14">
    <source>
        <dbReference type="ARBA" id="ARBA00024494"/>
    </source>
</evidence>
<sequence length="1950" mass="217937">MASTSRFFVSKFLDSPILTTALETALRLGERPAPLPETRQEREIAAVLDEAEAITGVPFSAEHLLLPHEYPNWWSSFSIPRERRDYELDRTDATVYPMVQAVEASLGDLLRCPPPSGSIKFRSESSDEYWGRARYFEILVEELDGHKSSGKRGIYHSRDKRWILTPSLCVYYGMHVSHWVALTYEQLLMTKDMNLSRHQVLVGVNCFYGVHHELHELSRDLWKWQELMLTDYGNEGYELAKSTEALAKAYLSRLAGDILTGDDDSYARMRAKVDAKEVKILEARGEVLSGPSASSLFHASVLGCIKDPQVGVEIFGLQKMCGHPLIDPVRGGLSAASEARSADATRVQDSQALRNTTCRLFTEAYIKRHGRWPDLIFSDKETLLFSLYSRGVLSVGRQSYDLSDWSSVRFQKMKDFDYFENFLEILDDKAISFYADEKHKTWDGGATRSEKRLLLEVLSRESLSIRDIFETVEADAIPWWWKIVSLYPKEREFKLAARMFSMMVLEMRAFFAVHEANLADSILPYFPQLTMVDDKLSVHERFLRMTRPVGVKDCLRLLLELDLSRWNLRWRELAVHSVGRDLNDIFGLKHTYTTVHKFFREALIMVRCMGLRPERVEEMFPPESDLLWYKHLGGFEGIAQKLWSICTVGMIEKAVADMNLSYQLTIQGDNVVMAVTVDRDPFRDEALQLRELESDILRRCSESAQSVNQELKPEECLSSTSVITYSKAVYINGVDHPTTLKAVSRLFPTASADFPSIGSYISAFYSGAYAAAESARDGMKCYYLATYHAAKYLVCLENSDGPYRRSTETFKNLATVEGIQHFLTCPSELGGASIIGPYAFLYKGGGDPLSKSLASLKLLQKRWAPARRWIYFSLMDSSYNLHPSLEALIQDPFGLPVKKPVSPSDAAAKETLEILKGVAVNRDIKAAMNFSSPDYKNQLLDALREMKPFNPVIARDLMDCSVFGTTASISRMFLRTRSVQGLSRRQEESNIVTTLLNAGRRELKHFDLLATPSILVDTRITSLYRYVEDLRARWRPAGVIIEDITSLLPIDMRLSFDPRPTDREIRVAVSVREGVDPLWERGGEAPYLGSRTVEKRADQGYRIYGRTRAVSSLKSLSRILSWASTDPGVARLIDHLAVTRCGVTLSDKRQLLPSVIGGAAGHRYESRVGDRDAHILGLSTFASHCGINSDHAGFLSASLADYPVMFQEYFLIGISYLAIRRRRRPAQRTDCVKFVVEDGSIDELSGDALAIHYPVIGFPRPTGLGALVTDERLVLERTTGPVWGGYPLVHARSAGDCLFAAMVTIFRKMLASSGGTPALLAEVGSRRSSKLGVAELIGAGLATAISAAAVAMLETVSGVIYSTKLAPRFNASLDYLIRRYSLVVAKTLVPLALHPKMASDPTVKRLGLSPGLLYASAGRLNQFTFFLGRVTRTLLEDPMSIYYTRALYVFPDDGELSVYGAIAVAFRRRLSRQVLWGETLPWEAECAVGSVLLHSDRKIETTARRVEELRKNMMKIGTIRFDGATVGQAVIDAAEQLALAQGETEIYCAPSSSAELIRSYRTMAEGVITITEDPLPFPEDYGSMMTTPLCCEVVPLRRSRALMLAPADRWARAFRLAQGRPVTFGVNSYRAWASMRCYLRGDLAVVVGSGHGGAAAACLKAGVSFCHGLDGEDDIPVSTGPGRLVPLLVSQFRLEGRYAQIVPPRGHASDWWDTAVSSKILASLDSYFSLLIDISTDRGYSFDILLPLMRSGFKYRLLLRIQGFEDTHDEVLSYLHRYGEVKAVAQLSKEYDYIDRIYVVDCLRPGQRPVTGLRLTSIWTPVAPVEPVTLAHLAAEWFGRVGAVSGRTVRDLEDGALELIQDLAFAGASRPSYDEWTTLLEVAFAVQWIRLGSLEEMESVVRSIALGRALVVVLPLSGTLRFLPSPNRLLPLLCRTVCRFVGHEDSLILN</sequence>
<name>A0AAX1MD72_9MONO</name>
<evidence type="ECO:0000313" key="22">
    <source>
        <dbReference type="EMBL" id="QUD20353.1"/>
    </source>
</evidence>
<evidence type="ECO:0000256" key="9">
    <source>
        <dbReference type="ARBA" id="ARBA00022840"/>
    </source>
</evidence>